<dbReference type="EMBL" id="JAYMYQ010000001">
    <property type="protein sequence ID" value="KAK7362835.1"/>
    <property type="molecule type" value="Genomic_DNA"/>
</dbReference>
<keyword evidence="2" id="KW-1185">Reference proteome</keyword>
<name>A0AAN9MXI1_CANGL</name>
<organism evidence="1 2">
    <name type="scientific">Canavalia gladiata</name>
    <name type="common">Sword bean</name>
    <name type="synonym">Dolichos gladiatus</name>
    <dbReference type="NCBI Taxonomy" id="3824"/>
    <lineage>
        <taxon>Eukaryota</taxon>
        <taxon>Viridiplantae</taxon>
        <taxon>Streptophyta</taxon>
        <taxon>Embryophyta</taxon>
        <taxon>Tracheophyta</taxon>
        <taxon>Spermatophyta</taxon>
        <taxon>Magnoliopsida</taxon>
        <taxon>eudicotyledons</taxon>
        <taxon>Gunneridae</taxon>
        <taxon>Pentapetalae</taxon>
        <taxon>rosids</taxon>
        <taxon>fabids</taxon>
        <taxon>Fabales</taxon>
        <taxon>Fabaceae</taxon>
        <taxon>Papilionoideae</taxon>
        <taxon>50 kb inversion clade</taxon>
        <taxon>NPAAA clade</taxon>
        <taxon>indigoferoid/millettioid clade</taxon>
        <taxon>Phaseoleae</taxon>
        <taxon>Canavalia</taxon>
    </lineage>
</organism>
<proteinExistence type="predicted"/>
<evidence type="ECO:0000313" key="2">
    <source>
        <dbReference type="Proteomes" id="UP001367508"/>
    </source>
</evidence>
<comment type="caution">
    <text evidence="1">The sequence shown here is derived from an EMBL/GenBank/DDBJ whole genome shotgun (WGS) entry which is preliminary data.</text>
</comment>
<reference evidence="1 2" key="1">
    <citation type="submission" date="2024-01" db="EMBL/GenBank/DDBJ databases">
        <title>The genomes of 5 underutilized Papilionoideae crops provide insights into root nodulation and disease resistanc.</title>
        <authorList>
            <person name="Jiang F."/>
        </authorList>
    </citation>
    <scope>NUCLEOTIDE SEQUENCE [LARGE SCALE GENOMIC DNA]</scope>
    <source>
        <strain evidence="1">LVBAO_FW01</strain>
        <tissue evidence="1">Leaves</tissue>
    </source>
</reference>
<gene>
    <name evidence="1" type="ORF">VNO77_04959</name>
</gene>
<accession>A0AAN9MXI1</accession>
<evidence type="ECO:0000313" key="1">
    <source>
        <dbReference type="EMBL" id="KAK7362835.1"/>
    </source>
</evidence>
<dbReference type="AlphaFoldDB" id="A0AAN9MXI1"/>
<dbReference type="Proteomes" id="UP001367508">
    <property type="component" value="Unassembled WGS sequence"/>
</dbReference>
<sequence>MNAILNSSNLWYRSRGIQINKKGSIRYTNTSSHVHQTKALAFHRDKQCLLAMVPKLGGDVEDGGTGRGTKPI</sequence>
<protein>
    <submittedName>
        <fullName evidence="1">Uncharacterized protein</fullName>
    </submittedName>
</protein>